<proteinExistence type="predicted"/>
<evidence type="ECO:0000259" key="2">
    <source>
        <dbReference type="Pfam" id="PF00465"/>
    </source>
</evidence>
<evidence type="ECO:0000313" key="3">
    <source>
        <dbReference type="EMBL" id="SVB31137.1"/>
    </source>
</evidence>
<dbReference type="SUPFAM" id="SSF56796">
    <property type="entry name" value="Dehydroquinate synthase-like"/>
    <property type="match status" value="1"/>
</dbReference>
<evidence type="ECO:0000256" key="1">
    <source>
        <dbReference type="ARBA" id="ARBA00023002"/>
    </source>
</evidence>
<feature type="non-terminal residue" evidence="3">
    <location>
        <position position="1"/>
    </location>
</feature>
<keyword evidence="1" id="KW-0560">Oxidoreductase</keyword>
<gene>
    <name evidence="3" type="ORF">METZ01_LOCUS183991</name>
</gene>
<organism evidence="3">
    <name type="scientific">marine metagenome</name>
    <dbReference type="NCBI Taxonomy" id="408172"/>
    <lineage>
        <taxon>unclassified sequences</taxon>
        <taxon>metagenomes</taxon>
        <taxon>ecological metagenomes</taxon>
    </lineage>
</organism>
<dbReference type="Pfam" id="PF00465">
    <property type="entry name" value="Fe-ADH"/>
    <property type="match status" value="1"/>
</dbReference>
<dbReference type="InterPro" id="IPR001670">
    <property type="entry name" value="ADH_Fe/GldA"/>
</dbReference>
<dbReference type="GO" id="GO:0046872">
    <property type="term" value="F:metal ion binding"/>
    <property type="evidence" value="ECO:0007669"/>
    <property type="project" value="InterPro"/>
</dbReference>
<dbReference type="AlphaFoldDB" id="A0A382D0Q1"/>
<feature type="domain" description="Alcohol dehydrogenase iron-type/glycerol dehydrogenase GldA" evidence="2">
    <location>
        <begin position="2"/>
        <end position="71"/>
    </location>
</feature>
<feature type="non-terminal residue" evidence="3">
    <location>
        <position position="71"/>
    </location>
</feature>
<accession>A0A382D0Q1</accession>
<dbReference type="GO" id="GO:0016491">
    <property type="term" value="F:oxidoreductase activity"/>
    <property type="evidence" value="ECO:0007669"/>
    <property type="project" value="UniProtKB-KW"/>
</dbReference>
<protein>
    <recommendedName>
        <fullName evidence="2">Alcohol dehydrogenase iron-type/glycerol dehydrogenase GldA domain-containing protein</fullName>
    </recommendedName>
</protein>
<reference evidence="3" key="1">
    <citation type="submission" date="2018-05" db="EMBL/GenBank/DDBJ databases">
        <authorList>
            <person name="Lanie J.A."/>
            <person name="Ng W.-L."/>
            <person name="Kazmierczak K.M."/>
            <person name="Andrzejewski T.M."/>
            <person name="Davidsen T.M."/>
            <person name="Wayne K.J."/>
            <person name="Tettelin H."/>
            <person name="Glass J.I."/>
            <person name="Rusch D."/>
            <person name="Podicherti R."/>
            <person name="Tsui H.-C.T."/>
            <person name="Winkler M.E."/>
        </authorList>
    </citation>
    <scope>NUCLEOTIDE SEQUENCE</scope>
</reference>
<sequence>VKNLLIVAGQNSYLKSGAAESIEPMLTKYHTTRISNSIDFPDLSDIERGVELCKKSHPDIIVAVGGGTVID</sequence>
<name>A0A382D0Q1_9ZZZZ</name>
<dbReference type="Gene3D" id="3.40.50.1970">
    <property type="match status" value="1"/>
</dbReference>
<dbReference type="EMBL" id="UINC01036727">
    <property type="protein sequence ID" value="SVB31137.1"/>
    <property type="molecule type" value="Genomic_DNA"/>
</dbReference>